<comment type="caution">
    <text evidence="2">The sequence shown here is derived from an EMBL/GenBank/DDBJ whole genome shotgun (WGS) entry which is preliminary data.</text>
</comment>
<dbReference type="GO" id="GO:0006515">
    <property type="term" value="P:protein quality control for misfolded or incompletely synthesized proteins"/>
    <property type="evidence" value="ECO:0007669"/>
    <property type="project" value="TreeGrafter"/>
</dbReference>
<gene>
    <name evidence="2" type="ORF">LCGC14_1923820</name>
</gene>
<dbReference type="EMBL" id="LAZR01020540">
    <property type="protein sequence ID" value="KKL88529.1"/>
    <property type="molecule type" value="Genomic_DNA"/>
</dbReference>
<proteinExistence type="inferred from homology"/>
<dbReference type="Pfam" id="PF00574">
    <property type="entry name" value="CLP_protease"/>
    <property type="match status" value="1"/>
</dbReference>
<dbReference type="SUPFAM" id="SSF52096">
    <property type="entry name" value="ClpP/crotonase"/>
    <property type="match status" value="1"/>
</dbReference>
<name>A0A0F9FPT2_9ZZZZ</name>
<sequence>MASTQKKDNVTVPIKPSLDFEATVKARLYNQRTLVLSGEIEECEACALTNLLQALAESSEPITLLITSYGGAVEAGGTIIRAIRYAQSNGCEVIGEVRGYAMSMGAAILQACDLRFAAPEDIVMVHGFTGQSVGDIRNTEADAKMTRQLTTIYAKFYAERSTAEDTKYHSEEYWSTLLKDSLPHYYFGYEALEKGLIDEVIL</sequence>
<protein>
    <recommendedName>
        <fullName evidence="3">ATP-dependent Clp protease proteolytic subunit</fullName>
    </recommendedName>
</protein>
<dbReference type="InterPro" id="IPR023562">
    <property type="entry name" value="ClpP/TepA"/>
</dbReference>
<dbReference type="PRINTS" id="PR00127">
    <property type="entry name" value="CLPPROTEASEP"/>
</dbReference>
<evidence type="ECO:0008006" key="3">
    <source>
        <dbReference type="Google" id="ProtNLM"/>
    </source>
</evidence>
<dbReference type="PANTHER" id="PTHR10381:SF11">
    <property type="entry name" value="ATP-DEPENDENT CLP PROTEASE PROTEOLYTIC SUBUNIT, MITOCHONDRIAL"/>
    <property type="match status" value="1"/>
</dbReference>
<dbReference type="AlphaFoldDB" id="A0A0F9FPT2"/>
<dbReference type="GO" id="GO:0004252">
    <property type="term" value="F:serine-type endopeptidase activity"/>
    <property type="evidence" value="ECO:0007669"/>
    <property type="project" value="InterPro"/>
</dbReference>
<comment type="similarity">
    <text evidence="1">Belongs to the peptidase S14 family.</text>
</comment>
<reference evidence="2" key="1">
    <citation type="journal article" date="2015" name="Nature">
        <title>Complex archaea that bridge the gap between prokaryotes and eukaryotes.</title>
        <authorList>
            <person name="Spang A."/>
            <person name="Saw J.H."/>
            <person name="Jorgensen S.L."/>
            <person name="Zaremba-Niedzwiedzka K."/>
            <person name="Martijn J."/>
            <person name="Lind A.E."/>
            <person name="van Eijk R."/>
            <person name="Schleper C."/>
            <person name="Guy L."/>
            <person name="Ettema T.J."/>
        </authorList>
    </citation>
    <scope>NUCLEOTIDE SEQUENCE</scope>
</reference>
<organism evidence="2">
    <name type="scientific">marine sediment metagenome</name>
    <dbReference type="NCBI Taxonomy" id="412755"/>
    <lineage>
        <taxon>unclassified sequences</taxon>
        <taxon>metagenomes</taxon>
        <taxon>ecological metagenomes</taxon>
    </lineage>
</organism>
<dbReference type="InterPro" id="IPR001907">
    <property type="entry name" value="ClpP"/>
</dbReference>
<dbReference type="GO" id="GO:0051117">
    <property type="term" value="F:ATPase binding"/>
    <property type="evidence" value="ECO:0007669"/>
    <property type="project" value="TreeGrafter"/>
</dbReference>
<dbReference type="GO" id="GO:0004176">
    <property type="term" value="F:ATP-dependent peptidase activity"/>
    <property type="evidence" value="ECO:0007669"/>
    <property type="project" value="InterPro"/>
</dbReference>
<accession>A0A0F9FPT2</accession>
<dbReference type="Gene3D" id="3.90.226.10">
    <property type="entry name" value="2-enoyl-CoA Hydratase, Chain A, domain 1"/>
    <property type="match status" value="1"/>
</dbReference>
<dbReference type="InterPro" id="IPR029045">
    <property type="entry name" value="ClpP/crotonase-like_dom_sf"/>
</dbReference>
<evidence type="ECO:0000313" key="2">
    <source>
        <dbReference type="EMBL" id="KKL88529.1"/>
    </source>
</evidence>
<evidence type="ECO:0000256" key="1">
    <source>
        <dbReference type="ARBA" id="ARBA00007039"/>
    </source>
</evidence>
<dbReference type="PANTHER" id="PTHR10381">
    <property type="entry name" value="ATP-DEPENDENT CLP PROTEASE PROTEOLYTIC SUBUNIT"/>
    <property type="match status" value="1"/>
</dbReference>
<dbReference type="GO" id="GO:0009368">
    <property type="term" value="C:endopeptidase Clp complex"/>
    <property type="evidence" value="ECO:0007669"/>
    <property type="project" value="TreeGrafter"/>
</dbReference>